<evidence type="ECO:0000259" key="5">
    <source>
        <dbReference type="PROSITE" id="PS51764"/>
    </source>
</evidence>
<feature type="compositionally biased region" description="Gly residues" evidence="4">
    <location>
        <begin position="81"/>
        <end position="97"/>
    </location>
</feature>
<feature type="active site" description="Nucleophile" evidence="3">
    <location>
        <position position="405"/>
    </location>
</feature>
<dbReference type="EMBL" id="JBEXZR010000001">
    <property type="protein sequence ID" value="MEU0705785.1"/>
    <property type="molecule type" value="Genomic_DNA"/>
</dbReference>
<dbReference type="GO" id="GO:0016787">
    <property type="term" value="F:hydrolase activity"/>
    <property type="evidence" value="ECO:0007669"/>
    <property type="project" value="UniProtKB-KW"/>
</dbReference>
<dbReference type="InterPro" id="IPR017853">
    <property type="entry name" value="GH"/>
</dbReference>
<dbReference type="InterPro" id="IPR022790">
    <property type="entry name" value="GH26_dom"/>
</dbReference>
<feature type="compositionally biased region" description="Gly residues" evidence="4">
    <location>
        <begin position="112"/>
        <end position="135"/>
    </location>
</feature>
<feature type="region of interest" description="Disordered" evidence="4">
    <location>
        <begin position="51"/>
        <end position="97"/>
    </location>
</feature>
<evidence type="ECO:0000256" key="3">
    <source>
        <dbReference type="PROSITE-ProRule" id="PRU01100"/>
    </source>
</evidence>
<keyword evidence="1 3" id="KW-0378">Hydrolase</keyword>
<gene>
    <name evidence="6" type="ORF">ABZ508_00150</name>
</gene>
<feature type="region of interest" description="Disordered" evidence="4">
    <location>
        <begin position="112"/>
        <end position="174"/>
    </location>
</feature>
<evidence type="ECO:0000256" key="1">
    <source>
        <dbReference type="ARBA" id="ARBA00022801"/>
    </source>
</evidence>
<sequence length="523" mass="55163">MGHRRKRTDGARPGGARPGALTTGLLGLLMAGSVVSAPAGHASAAVPVTGAARGPVTGPVTGAHTGTGPGPDGDREAGAVAGPGAGAPGSGAGAGAGAGAGTAFGAGAPDGTTGGTDGAADGTGAGTGAGTGTGAGAVAETDTGGGPGPGSGAERVGEPGADPTPEGGAGDGAGAAATAMGAYLDYGPRGIHRMTGLSKWLGGADLRVGHTYLPGDVWTNIEGRPGFLEHWAQWRQARKDRLFVLNVPMLERNESHLPDPVVRQLLRLGADGRFDRHFRALAERLVRLDVPDTVLVLGWEMNGTTYSHRCGPDPEAWKAYWKRIVTTMRDVPGQRFRFDFAPNRGRDAVPWTECYPGDDVVDIIGMDSYDQPTGQSFDEQITEPYGLRHHVEFAAAHGKPVSYPEWGLFRNGDNPDYMRRMLDWIERSKPLYHTITDYCPHGVWQCEENPRSSEVFRAKLSGKGGPVEPAPEPEPEPRPEPEPEPEPQPEEPACTPLDLGEWVEKWLGRKLCVRLEWQRRLTS</sequence>
<reference evidence="6 7" key="1">
    <citation type="submission" date="2024-06" db="EMBL/GenBank/DDBJ databases">
        <title>The Natural Products Discovery Center: Release of the First 8490 Sequenced Strains for Exploring Actinobacteria Biosynthetic Diversity.</title>
        <authorList>
            <person name="Kalkreuter E."/>
            <person name="Kautsar S.A."/>
            <person name="Yang D."/>
            <person name="Bader C.D."/>
            <person name="Teijaro C.N."/>
            <person name="Fluegel L."/>
            <person name="Davis C.M."/>
            <person name="Simpson J.R."/>
            <person name="Lauterbach L."/>
            <person name="Steele A.D."/>
            <person name="Gui C."/>
            <person name="Meng S."/>
            <person name="Li G."/>
            <person name="Viehrig K."/>
            <person name="Ye F."/>
            <person name="Su P."/>
            <person name="Kiefer A.F."/>
            <person name="Nichols A."/>
            <person name="Cepeda A.J."/>
            <person name="Yan W."/>
            <person name="Fan B."/>
            <person name="Jiang Y."/>
            <person name="Adhikari A."/>
            <person name="Zheng C.-J."/>
            <person name="Schuster L."/>
            <person name="Cowan T.M."/>
            <person name="Smanski M.J."/>
            <person name="Chevrette M.G."/>
            <person name="De Carvalho L.P.S."/>
            <person name="Shen B."/>
        </authorList>
    </citation>
    <scope>NUCLEOTIDE SEQUENCE [LARGE SCALE GENOMIC DNA]</scope>
    <source>
        <strain evidence="6 7">NPDC006337</strain>
    </source>
</reference>
<name>A0ABV2VWW5_9ACTN</name>
<keyword evidence="2 3" id="KW-0326">Glycosidase</keyword>
<proteinExistence type="inferred from homology"/>
<accession>A0ABV2VWW5</accession>
<dbReference type="Proteomes" id="UP001550378">
    <property type="component" value="Unassembled WGS sequence"/>
</dbReference>
<feature type="domain" description="GH26" evidence="5">
    <location>
        <begin position="157"/>
        <end position="459"/>
    </location>
</feature>
<evidence type="ECO:0000313" key="7">
    <source>
        <dbReference type="Proteomes" id="UP001550378"/>
    </source>
</evidence>
<keyword evidence="7" id="KW-1185">Reference proteome</keyword>
<feature type="region of interest" description="Disordered" evidence="4">
    <location>
        <begin position="460"/>
        <end position="495"/>
    </location>
</feature>
<evidence type="ECO:0000256" key="2">
    <source>
        <dbReference type="ARBA" id="ARBA00023295"/>
    </source>
</evidence>
<feature type="active site" description="Proton donor" evidence="3">
    <location>
        <position position="300"/>
    </location>
</feature>
<dbReference type="Gene3D" id="3.20.20.80">
    <property type="entry name" value="Glycosidases"/>
    <property type="match status" value="1"/>
</dbReference>
<dbReference type="Pfam" id="PF02156">
    <property type="entry name" value="Glyco_hydro_26"/>
    <property type="match status" value="1"/>
</dbReference>
<protein>
    <submittedName>
        <fullName evidence="6">Glycosyl hydrolase</fullName>
    </submittedName>
</protein>
<dbReference type="SUPFAM" id="SSF51445">
    <property type="entry name" value="(Trans)glycosidases"/>
    <property type="match status" value="1"/>
</dbReference>
<comment type="similarity">
    <text evidence="3">Belongs to the glycosyl hydrolase 26 family.</text>
</comment>
<dbReference type="PROSITE" id="PS51764">
    <property type="entry name" value="GH26"/>
    <property type="match status" value="1"/>
</dbReference>
<comment type="caution">
    <text evidence="6">The sequence shown here is derived from an EMBL/GenBank/DDBJ whole genome shotgun (WGS) entry which is preliminary data.</text>
</comment>
<evidence type="ECO:0000256" key="4">
    <source>
        <dbReference type="SAM" id="MobiDB-lite"/>
    </source>
</evidence>
<evidence type="ECO:0000313" key="6">
    <source>
        <dbReference type="EMBL" id="MEU0705785.1"/>
    </source>
</evidence>
<organism evidence="6 7">
    <name type="scientific">Streptomyces lavendulocolor</name>
    <dbReference type="NCBI Taxonomy" id="67316"/>
    <lineage>
        <taxon>Bacteria</taxon>
        <taxon>Bacillati</taxon>
        <taxon>Actinomycetota</taxon>
        <taxon>Actinomycetes</taxon>
        <taxon>Kitasatosporales</taxon>
        <taxon>Streptomycetaceae</taxon>
        <taxon>Streptomyces</taxon>
    </lineage>
</organism>